<proteinExistence type="predicted"/>
<evidence type="ECO:0000313" key="3">
    <source>
        <dbReference type="Proteomes" id="UP001358586"/>
    </source>
</evidence>
<accession>A0ABR0MKC6</accession>
<protein>
    <submittedName>
        <fullName evidence="2">Uncharacterized protein</fullName>
    </submittedName>
</protein>
<dbReference type="Proteomes" id="UP001358586">
    <property type="component" value="Chromosome 12"/>
</dbReference>
<comment type="caution">
    <text evidence="2">The sequence shown here is derived from an EMBL/GenBank/DDBJ whole genome shotgun (WGS) entry which is preliminary data.</text>
</comment>
<name>A0ABR0MKC6_GOSAR</name>
<keyword evidence="3" id="KW-1185">Reference proteome</keyword>
<reference evidence="2 3" key="1">
    <citation type="submission" date="2023-03" db="EMBL/GenBank/DDBJ databases">
        <title>WGS of Gossypium arboreum.</title>
        <authorList>
            <person name="Yu D."/>
        </authorList>
    </citation>
    <scope>NUCLEOTIDE SEQUENCE [LARGE SCALE GENOMIC DNA]</scope>
    <source>
        <tissue evidence="2">Leaf</tissue>
    </source>
</reference>
<organism evidence="2 3">
    <name type="scientific">Gossypium arboreum</name>
    <name type="common">Tree cotton</name>
    <name type="synonym">Gossypium nanking</name>
    <dbReference type="NCBI Taxonomy" id="29729"/>
    <lineage>
        <taxon>Eukaryota</taxon>
        <taxon>Viridiplantae</taxon>
        <taxon>Streptophyta</taxon>
        <taxon>Embryophyta</taxon>
        <taxon>Tracheophyta</taxon>
        <taxon>Spermatophyta</taxon>
        <taxon>Magnoliopsida</taxon>
        <taxon>eudicotyledons</taxon>
        <taxon>Gunneridae</taxon>
        <taxon>Pentapetalae</taxon>
        <taxon>rosids</taxon>
        <taxon>malvids</taxon>
        <taxon>Malvales</taxon>
        <taxon>Malvaceae</taxon>
        <taxon>Malvoideae</taxon>
        <taxon>Gossypium</taxon>
    </lineage>
</organism>
<evidence type="ECO:0000313" key="2">
    <source>
        <dbReference type="EMBL" id="KAK5774400.1"/>
    </source>
</evidence>
<gene>
    <name evidence="2" type="ORF">PVK06_042255</name>
</gene>
<feature type="region of interest" description="Disordered" evidence="1">
    <location>
        <begin position="71"/>
        <end position="105"/>
    </location>
</feature>
<dbReference type="EMBL" id="JARKNE010000012">
    <property type="protein sequence ID" value="KAK5774400.1"/>
    <property type="molecule type" value="Genomic_DNA"/>
</dbReference>
<evidence type="ECO:0000256" key="1">
    <source>
        <dbReference type="SAM" id="MobiDB-lite"/>
    </source>
</evidence>
<sequence>MTAHHGISLAPRKSHQLAKGHLMGILQALLPQNLGSSLSQLVAWGNHPPLISSAHGSLSCFLLDASHKTLASQGPPSGNDRPKSLASSNPPSGMSCWHCSHNARS</sequence>